<dbReference type="RefSeq" id="WP_189210446.1">
    <property type="nucleotide sequence ID" value="NZ_BMRB01000002.1"/>
</dbReference>
<organism evidence="8 9">
    <name type="scientific">Actinokineospora fastidiosa</name>
    <dbReference type="NCBI Taxonomy" id="1816"/>
    <lineage>
        <taxon>Bacteria</taxon>
        <taxon>Bacillati</taxon>
        <taxon>Actinomycetota</taxon>
        <taxon>Actinomycetes</taxon>
        <taxon>Pseudonocardiales</taxon>
        <taxon>Pseudonocardiaceae</taxon>
        <taxon>Actinokineospora</taxon>
    </lineage>
</organism>
<protein>
    <submittedName>
        <fullName evidence="8">Cytochrome P450 hydroxylase</fullName>
    </submittedName>
</protein>
<dbReference type="AlphaFoldDB" id="A0A918GF64"/>
<keyword evidence="5 7" id="KW-0408">Iron</keyword>
<comment type="caution">
    <text evidence="8">The sequence shown here is derived from an EMBL/GenBank/DDBJ whole genome shotgun (WGS) entry which is preliminary data.</text>
</comment>
<dbReference type="PANTHER" id="PTHR46696:SF1">
    <property type="entry name" value="CYTOCHROME P450 YJIB-RELATED"/>
    <property type="match status" value="1"/>
</dbReference>
<dbReference type="EMBL" id="BMRB01000002">
    <property type="protein sequence ID" value="GGS29464.1"/>
    <property type="molecule type" value="Genomic_DNA"/>
</dbReference>
<dbReference type="InterPro" id="IPR002397">
    <property type="entry name" value="Cyt_P450_B"/>
</dbReference>
<dbReference type="Proteomes" id="UP000660680">
    <property type="component" value="Unassembled WGS sequence"/>
</dbReference>
<dbReference type="PROSITE" id="PS00086">
    <property type="entry name" value="CYTOCHROME_P450"/>
    <property type="match status" value="1"/>
</dbReference>
<dbReference type="InterPro" id="IPR001128">
    <property type="entry name" value="Cyt_P450"/>
</dbReference>
<dbReference type="InterPro" id="IPR017972">
    <property type="entry name" value="Cyt_P450_CS"/>
</dbReference>
<evidence type="ECO:0000256" key="2">
    <source>
        <dbReference type="ARBA" id="ARBA00022617"/>
    </source>
</evidence>
<reference evidence="8" key="1">
    <citation type="journal article" date="2014" name="Int. J. Syst. Evol. Microbiol.">
        <title>Complete genome sequence of Corynebacterium casei LMG S-19264T (=DSM 44701T), isolated from a smear-ripened cheese.</title>
        <authorList>
            <consortium name="US DOE Joint Genome Institute (JGI-PGF)"/>
            <person name="Walter F."/>
            <person name="Albersmeier A."/>
            <person name="Kalinowski J."/>
            <person name="Ruckert C."/>
        </authorList>
    </citation>
    <scope>NUCLEOTIDE SEQUENCE</scope>
    <source>
        <strain evidence="8">JCM 3276</strain>
    </source>
</reference>
<keyword evidence="4 7" id="KW-0560">Oxidoreductase</keyword>
<gene>
    <name evidence="8" type="ORF">GCM10010171_23450</name>
</gene>
<dbReference type="FunFam" id="1.10.630.10:FF:000018">
    <property type="entry name" value="Cytochrome P450 monooxygenase"/>
    <property type="match status" value="1"/>
</dbReference>
<name>A0A918GF64_9PSEU</name>
<reference evidence="8" key="2">
    <citation type="submission" date="2020-09" db="EMBL/GenBank/DDBJ databases">
        <authorList>
            <person name="Sun Q."/>
            <person name="Ohkuma M."/>
        </authorList>
    </citation>
    <scope>NUCLEOTIDE SEQUENCE</scope>
    <source>
        <strain evidence="8">JCM 3276</strain>
    </source>
</reference>
<dbReference type="GO" id="GO:0004497">
    <property type="term" value="F:monooxygenase activity"/>
    <property type="evidence" value="ECO:0007669"/>
    <property type="project" value="UniProtKB-KW"/>
</dbReference>
<dbReference type="SUPFAM" id="SSF48264">
    <property type="entry name" value="Cytochrome P450"/>
    <property type="match status" value="1"/>
</dbReference>
<evidence type="ECO:0000256" key="6">
    <source>
        <dbReference type="ARBA" id="ARBA00023033"/>
    </source>
</evidence>
<evidence type="ECO:0000313" key="8">
    <source>
        <dbReference type="EMBL" id="GGS29464.1"/>
    </source>
</evidence>
<keyword evidence="2 7" id="KW-0349">Heme</keyword>
<dbReference type="PANTHER" id="PTHR46696">
    <property type="entry name" value="P450, PUTATIVE (EUROFUNG)-RELATED"/>
    <property type="match status" value="1"/>
</dbReference>
<evidence type="ECO:0000256" key="4">
    <source>
        <dbReference type="ARBA" id="ARBA00023002"/>
    </source>
</evidence>
<keyword evidence="6 7" id="KW-0503">Monooxygenase</keyword>
<evidence type="ECO:0000256" key="7">
    <source>
        <dbReference type="RuleBase" id="RU000461"/>
    </source>
</evidence>
<dbReference type="PRINTS" id="PR00359">
    <property type="entry name" value="BP450"/>
</dbReference>
<dbReference type="PRINTS" id="PR00385">
    <property type="entry name" value="P450"/>
</dbReference>
<proteinExistence type="inferred from homology"/>
<dbReference type="Gene3D" id="1.10.630.10">
    <property type="entry name" value="Cytochrome P450"/>
    <property type="match status" value="1"/>
</dbReference>
<evidence type="ECO:0000256" key="3">
    <source>
        <dbReference type="ARBA" id="ARBA00022723"/>
    </source>
</evidence>
<keyword evidence="9" id="KW-1185">Reference proteome</keyword>
<dbReference type="GO" id="GO:0016705">
    <property type="term" value="F:oxidoreductase activity, acting on paired donors, with incorporation or reduction of molecular oxygen"/>
    <property type="evidence" value="ECO:0007669"/>
    <property type="project" value="InterPro"/>
</dbReference>
<dbReference type="Pfam" id="PF00067">
    <property type="entry name" value="p450"/>
    <property type="match status" value="2"/>
</dbReference>
<dbReference type="InterPro" id="IPR036396">
    <property type="entry name" value="Cyt_P450_sf"/>
</dbReference>
<evidence type="ECO:0000256" key="5">
    <source>
        <dbReference type="ARBA" id="ARBA00023004"/>
    </source>
</evidence>
<comment type="similarity">
    <text evidence="1 7">Belongs to the cytochrome P450 family.</text>
</comment>
<sequence length="410" mass="44522">MTTQLASTTVDLTAEDFHATAHPLYDALRARDPVSFVRLPHQPEGEGFWMITGHAAAEAALRHRGLANDPRRALSPEEIARRPETRHPGTQATMLFTDPPEHTRLRRVLTKAFTPRLVARLRPAMAGHADRLLASAARSDEVDLISAYAYPLPLAVIGDVLGYPESWHDRLRDFAVRAAARSSPLDAPDGDVGAELEGYARDVVALKRREPGDDLVSRLLNPDSADDRLTDTELLAMIGLLTAAGFETTASVIGCAALALAGHPDQWAALRRDPGLASAAVEETLRHWCPIETATMRFAVAPLDIAGRRIGAGDTVLVFPGAANRDPDHVPDPHRFDIHREPRGHLGFGGGIHTCPGAALARAECRTAIAMLASRWPDLRLACSPEEPRWRPGMGLRGLRELPVHPGVPR</sequence>
<evidence type="ECO:0000313" key="9">
    <source>
        <dbReference type="Proteomes" id="UP000660680"/>
    </source>
</evidence>
<accession>A0A918GF64</accession>
<dbReference type="GO" id="GO:0005506">
    <property type="term" value="F:iron ion binding"/>
    <property type="evidence" value="ECO:0007669"/>
    <property type="project" value="InterPro"/>
</dbReference>
<evidence type="ECO:0000256" key="1">
    <source>
        <dbReference type="ARBA" id="ARBA00010617"/>
    </source>
</evidence>
<dbReference type="CDD" id="cd11029">
    <property type="entry name" value="CYP107-like"/>
    <property type="match status" value="1"/>
</dbReference>
<dbReference type="GO" id="GO:0020037">
    <property type="term" value="F:heme binding"/>
    <property type="evidence" value="ECO:0007669"/>
    <property type="project" value="InterPro"/>
</dbReference>
<keyword evidence="3 7" id="KW-0479">Metal-binding</keyword>